<dbReference type="PANTHER" id="PTHR37816:SF2">
    <property type="entry name" value="DNA TOPOLOGY MODULATION PROTEIN FLAR-RELATED PROTEIN"/>
    <property type="match status" value="1"/>
</dbReference>
<reference evidence="2" key="1">
    <citation type="journal article" date="2019" name="Int. J. Syst. Evol. Microbiol.">
        <title>The Global Catalogue of Microorganisms (GCM) 10K type strain sequencing project: providing services to taxonomists for standard genome sequencing and annotation.</title>
        <authorList>
            <consortium name="The Broad Institute Genomics Platform"/>
            <consortium name="The Broad Institute Genome Sequencing Center for Infectious Disease"/>
            <person name="Wu L."/>
            <person name="Ma J."/>
        </authorList>
    </citation>
    <scope>NUCLEOTIDE SEQUENCE [LARGE SCALE GENOMIC DNA]</scope>
    <source>
        <strain evidence="2">CCUG 56108</strain>
    </source>
</reference>
<accession>A0ABW3WXH3</accession>
<dbReference type="Proteomes" id="UP001597176">
    <property type="component" value="Unassembled WGS sequence"/>
</dbReference>
<name>A0ABW3WXH3_9HYPH</name>
<dbReference type="RefSeq" id="WP_238205880.1">
    <property type="nucleotide sequence ID" value="NZ_JBHTND010000012.1"/>
</dbReference>
<dbReference type="InterPro" id="IPR027417">
    <property type="entry name" value="P-loop_NTPase"/>
</dbReference>
<protein>
    <recommendedName>
        <fullName evidence="3">Adenylate kinase</fullName>
    </recommendedName>
</protein>
<comment type="caution">
    <text evidence="1">The sequence shown here is derived from an EMBL/GenBank/DDBJ whole genome shotgun (WGS) entry which is preliminary data.</text>
</comment>
<evidence type="ECO:0000313" key="1">
    <source>
        <dbReference type="EMBL" id="MFD1302047.1"/>
    </source>
</evidence>
<gene>
    <name evidence="1" type="ORF">ACFQ4G_10670</name>
</gene>
<evidence type="ECO:0000313" key="2">
    <source>
        <dbReference type="Proteomes" id="UP001597176"/>
    </source>
</evidence>
<keyword evidence="2" id="KW-1185">Reference proteome</keyword>
<dbReference type="PANTHER" id="PTHR37816">
    <property type="entry name" value="YALI0E33011P"/>
    <property type="match status" value="1"/>
</dbReference>
<dbReference type="EMBL" id="JBHTND010000012">
    <property type="protein sequence ID" value="MFD1302047.1"/>
    <property type="molecule type" value="Genomic_DNA"/>
</dbReference>
<proteinExistence type="predicted"/>
<dbReference type="SUPFAM" id="SSF52540">
    <property type="entry name" value="P-loop containing nucleoside triphosphate hydrolases"/>
    <property type="match status" value="1"/>
</dbReference>
<dbReference type="Gene3D" id="3.40.50.300">
    <property type="entry name" value="P-loop containing nucleotide triphosphate hydrolases"/>
    <property type="match status" value="1"/>
</dbReference>
<dbReference type="InterPro" id="IPR052922">
    <property type="entry name" value="Cytidylate_Kinase-2"/>
</dbReference>
<organism evidence="1 2">
    <name type="scientific">Methylobacterium marchantiae</name>
    <dbReference type="NCBI Taxonomy" id="600331"/>
    <lineage>
        <taxon>Bacteria</taxon>
        <taxon>Pseudomonadati</taxon>
        <taxon>Pseudomonadota</taxon>
        <taxon>Alphaproteobacteria</taxon>
        <taxon>Hyphomicrobiales</taxon>
        <taxon>Methylobacteriaceae</taxon>
        <taxon>Methylobacterium</taxon>
    </lineage>
</organism>
<sequence>MRLDSNAFGMRRVIVMGPPGSGKSTLARRLGAARGLPVFHLDQVYFRPGWEPVPDLEFRAEVERLAALSRWVIDGNDTGVIGPRFEAADTLVYLDLPGWPTMSRVIRRLMVSYGRARPDAA</sequence>
<evidence type="ECO:0008006" key="3">
    <source>
        <dbReference type="Google" id="ProtNLM"/>
    </source>
</evidence>